<keyword evidence="2" id="KW-1185">Reference proteome</keyword>
<sequence length="73" mass="8049">MDDISQKKEYSVAEAKERLRAASGRFDPWGAVKARPLCSVLAAFVTGLGWSALWRSKLSSGLVPLSIQLLKRM</sequence>
<dbReference type="Proteomes" id="UP000063964">
    <property type="component" value="Chromosome"/>
</dbReference>
<proteinExistence type="predicted"/>
<reference evidence="2" key="1">
    <citation type="submission" date="2016-02" db="EMBL/GenBank/DDBJ databases">
        <authorList>
            <person name="Holder M.E."/>
            <person name="Ajami N.J."/>
            <person name="Petrosino J.F."/>
        </authorList>
    </citation>
    <scope>NUCLEOTIDE SEQUENCE [LARGE SCALE GENOMIC DNA]</scope>
    <source>
        <strain evidence="2">DSM 12838</strain>
    </source>
</reference>
<dbReference type="KEGG" id="doa:AXF15_06570"/>
<dbReference type="AlphaFoldDB" id="A0A0X8JQ06"/>
<dbReference type="RefSeq" id="WP_066605012.1">
    <property type="nucleotide sequence ID" value="NZ_CP014230.1"/>
</dbReference>
<dbReference type="STRING" id="888061.AXF15_06570"/>
<evidence type="ECO:0000313" key="1">
    <source>
        <dbReference type="EMBL" id="AMD92799.1"/>
    </source>
</evidence>
<dbReference type="OrthoDB" id="5625825at2"/>
<protein>
    <submittedName>
        <fullName evidence="1">Uncharacterized protein</fullName>
    </submittedName>
</protein>
<name>A0A0X8JQ06_9BACT</name>
<dbReference type="EMBL" id="CP014230">
    <property type="protein sequence ID" value="AMD92799.1"/>
    <property type="molecule type" value="Genomic_DNA"/>
</dbReference>
<organism evidence="1 2">
    <name type="scientific">Desulfomicrobium orale DSM 12838</name>
    <dbReference type="NCBI Taxonomy" id="888061"/>
    <lineage>
        <taxon>Bacteria</taxon>
        <taxon>Pseudomonadati</taxon>
        <taxon>Thermodesulfobacteriota</taxon>
        <taxon>Desulfovibrionia</taxon>
        <taxon>Desulfovibrionales</taxon>
        <taxon>Desulfomicrobiaceae</taxon>
        <taxon>Desulfomicrobium</taxon>
    </lineage>
</organism>
<evidence type="ECO:0000313" key="2">
    <source>
        <dbReference type="Proteomes" id="UP000063964"/>
    </source>
</evidence>
<gene>
    <name evidence="1" type="ORF">AXF15_06570</name>
</gene>
<accession>A0A0X8JQ06</accession>